<dbReference type="Proteomes" id="UP000603453">
    <property type="component" value="Unassembled WGS sequence"/>
</dbReference>
<dbReference type="PANTHER" id="PTHR31121">
    <property type="entry name" value="ALPHA-1,2 MANNOSYLTRANSFERASE KTR1"/>
    <property type="match status" value="1"/>
</dbReference>
<gene>
    <name evidence="4" type="ORF">INT47_006759</name>
</gene>
<dbReference type="EMBL" id="JAEPRD010000073">
    <property type="protein sequence ID" value="KAG2201256.1"/>
    <property type="molecule type" value="Genomic_DNA"/>
</dbReference>
<feature type="non-terminal residue" evidence="4">
    <location>
        <position position="1"/>
    </location>
</feature>
<comment type="caution">
    <text evidence="4">The sequence shown here is derived from an EMBL/GenBank/DDBJ whole genome shotgun (WGS) entry which is preliminary data.</text>
</comment>
<dbReference type="AlphaFoldDB" id="A0A8H7R146"/>
<dbReference type="Pfam" id="PF01793">
    <property type="entry name" value="Glyco_transf_15"/>
    <property type="match status" value="1"/>
</dbReference>
<keyword evidence="3" id="KW-1133">Transmembrane helix</keyword>
<dbReference type="GO" id="GO:0006493">
    <property type="term" value="P:protein O-linked glycosylation"/>
    <property type="evidence" value="ECO:0007669"/>
    <property type="project" value="TreeGrafter"/>
</dbReference>
<accession>A0A8H7R146</accession>
<evidence type="ECO:0000256" key="1">
    <source>
        <dbReference type="ARBA" id="ARBA00007677"/>
    </source>
</evidence>
<dbReference type="GO" id="GO:0016020">
    <property type="term" value="C:membrane"/>
    <property type="evidence" value="ECO:0007669"/>
    <property type="project" value="InterPro"/>
</dbReference>
<evidence type="ECO:0000313" key="4">
    <source>
        <dbReference type="EMBL" id="KAG2201256.1"/>
    </source>
</evidence>
<organism evidence="4 5">
    <name type="scientific">Mucor saturninus</name>
    <dbReference type="NCBI Taxonomy" id="64648"/>
    <lineage>
        <taxon>Eukaryota</taxon>
        <taxon>Fungi</taxon>
        <taxon>Fungi incertae sedis</taxon>
        <taxon>Mucoromycota</taxon>
        <taxon>Mucoromycotina</taxon>
        <taxon>Mucoromycetes</taxon>
        <taxon>Mucorales</taxon>
        <taxon>Mucorineae</taxon>
        <taxon>Mucoraceae</taxon>
        <taxon>Mucor</taxon>
    </lineage>
</organism>
<dbReference type="InterPro" id="IPR002685">
    <property type="entry name" value="Glyco_trans_15"/>
</dbReference>
<keyword evidence="3" id="KW-0472">Membrane</keyword>
<reference evidence="4" key="1">
    <citation type="submission" date="2020-12" db="EMBL/GenBank/DDBJ databases">
        <title>Metabolic potential, ecology and presence of endohyphal bacteria is reflected in genomic diversity of Mucoromycotina.</title>
        <authorList>
            <person name="Muszewska A."/>
            <person name="Okrasinska A."/>
            <person name="Steczkiewicz K."/>
            <person name="Drgas O."/>
            <person name="Orlowska M."/>
            <person name="Perlinska-Lenart U."/>
            <person name="Aleksandrzak-Piekarczyk T."/>
            <person name="Szatraj K."/>
            <person name="Zielenkiewicz U."/>
            <person name="Pilsyk S."/>
            <person name="Malc E."/>
            <person name="Mieczkowski P."/>
            <person name="Kruszewska J.S."/>
            <person name="Biernat P."/>
            <person name="Pawlowska J."/>
        </authorList>
    </citation>
    <scope>NUCLEOTIDE SEQUENCE</scope>
    <source>
        <strain evidence="4">WA0000017839</strain>
    </source>
</reference>
<dbReference type="GO" id="GO:0000026">
    <property type="term" value="F:alpha-1,2-mannosyltransferase activity"/>
    <property type="evidence" value="ECO:0007669"/>
    <property type="project" value="TreeGrafter"/>
</dbReference>
<dbReference type="GO" id="GO:0006487">
    <property type="term" value="P:protein N-linked glycosylation"/>
    <property type="evidence" value="ECO:0007669"/>
    <property type="project" value="TreeGrafter"/>
</dbReference>
<proteinExistence type="inferred from homology"/>
<feature type="transmembrane region" description="Helical" evidence="3">
    <location>
        <begin position="29"/>
        <end position="48"/>
    </location>
</feature>
<keyword evidence="5" id="KW-1185">Reference proteome</keyword>
<dbReference type="GO" id="GO:0005794">
    <property type="term" value="C:Golgi apparatus"/>
    <property type="evidence" value="ECO:0007669"/>
    <property type="project" value="TreeGrafter"/>
</dbReference>
<dbReference type="GO" id="GO:0000032">
    <property type="term" value="P:cell wall mannoprotein biosynthetic process"/>
    <property type="evidence" value="ECO:0007669"/>
    <property type="project" value="TreeGrafter"/>
</dbReference>
<dbReference type="Gene3D" id="3.90.550.10">
    <property type="entry name" value="Spore Coat Polysaccharide Biosynthesis Protein SpsA, Chain A"/>
    <property type="match status" value="1"/>
</dbReference>
<evidence type="ECO:0000256" key="2">
    <source>
        <dbReference type="ARBA" id="ARBA00022679"/>
    </source>
</evidence>
<protein>
    <submittedName>
        <fullName evidence="4">Uncharacterized protein</fullName>
    </submittedName>
</protein>
<dbReference type="OrthoDB" id="439943at2759"/>
<comment type="similarity">
    <text evidence="1">Belongs to the glycosyltransferase 15 family.</text>
</comment>
<evidence type="ECO:0000256" key="3">
    <source>
        <dbReference type="SAM" id="Phobius"/>
    </source>
</evidence>
<keyword evidence="2" id="KW-0808">Transferase</keyword>
<evidence type="ECO:0000313" key="5">
    <source>
        <dbReference type="Proteomes" id="UP000603453"/>
    </source>
</evidence>
<sequence>GERAPTIHIKTDPTITSYRTRIIYWLKKHTVFSFTLIVASILTFSLYLSSRPSQKFDPAYFNPSLFHPAHQDKLRAAPSVDYLYPDNFLSWDHISNTSTKVKAAFVVIAREEELYKLHTTIMDIQRHFNHDYPWIIIGHKVFSTHFRNWITRIATSPVSFGLAPTIEWQEPYWINIRRAEQGLKQMTKLGLPKGESMHWRRMTRYNAGFVAFHPLLKDLEFYWKVQPGARYHCDIPIDPFQRMKDEKKKLSFALTKTENHEYIQSFEPVVKAFIRRNKRLIQPVQNSVYNALLDGEEFEPNELGDYGGHYSNCMIYNNFMIISLDFLRSKEYNMFFDALDSSGGFFYEKWGDAFPQTMAAALFLTRQQISFDDIAGYHYDEGAVCPMDIDQYVQLKCTCDPFSAAGIYRNNRAVRI</sequence>
<dbReference type="SUPFAM" id="SSF53448">
    <property type="entry name" value="Nucleotide-diphospho-sugar transferases"/>
    <property type="match status" value="1"/>
</dbReference>
<name>A0A8H7R146_9FUNG</name>
<keyword evidence="3" id="KW-0812">Transmembrane</keyword>
<dbReference type="InterPro" id="IPR029044">
    <property type="entry name" value="Nucleotide-diphossugar_trans"/>
</dbReference>
<dbReference type="PANTHER" id="PTHR31121:SF6">
    <property type="entry name" value="ALPHA-1,2 MANNOSYLTRANSFERASE KTR1"/>
    <property type="match status" value="1"/>
</dbReference>